<dbReference type="AlphaFoldDB" id="A0A7W7YGH8"/>
<feature type="transmembrane region" description="Helical" evidence="2">
    <location>
        <begin position="79"/>
        <end position="101"/>
    </location>
</feature>
<evidence type="ECO:0000313" key="4">
    <source>
        <dbReference type="Proteomes" id="UP000590740"/>
    </source>
</evidence>
<gene>
    <name evidence="3" type="ORF">HNQ65_005342</name>
</gene>
<dbReference type="Proteomes" id="UP000590740">
    <property type="component" value="Unassembled WGS sequence"/>
</dbReference>
<accession>A0A7W7YGH8</accession>
<keyword evidence="4" id="KW-1185">Reference proteome</keyword>
<feature type="compositionally biased region" description="Low complexity" evidence="1">
    <location>
        <begin position="111"/>
        <end position="140"/>
    </location>
</feature>
<evidence type="ECO:0000256" key="1">
    <source>
        <dbReference type="SAM" id="MobiDB-lite"/>
    </source>
</evidence>
<protein>
    <recommendedName>
        <fullName evidence="5">Transmembrane protein</fullName>
    </recommendedName>
</protein>
<feature type="region of interest" description="Disordered" evidence="1">
    <location>
        <begin position="37"/>
        <end position="72"/>
    </location>
</feature>
<dbReference type="RefSeq" id="WP_184344812.1">
    <property type="nucleotide sequence ID" value="NZ_JACHIG010000025.1"/>
</dbReference>
<sequence>MLAATEAREAANLNEAPQASKLKIKTAHTLLSRLSDGEFPFANPMQTPSGGRGMPDRERLPAAPATGMDAPRSPASLRAVAACTAVFLAVPLAGWLVLAVAGRPAERVLSAQNTPAAQQATPGHYSAAPGPASSASSSAESENKLER</sequence>
<feature type="region of interest" description="Disordered" evidence="1">
    <location>
        <begin position="110"/>
        <end position="147"/>
    </location>
</feature>
<keyword evidence="2" id="KW-1133">Transmembrane helix</keyword>
<name>A0A7W7YGH8_9BACT</name>
<evidence type="ECO:0000313" key="3">
    <source>
        <dbReference type="EMBL" id="MBB5035728.1"/>
    </source>
</evidence>
<organism evidence="3 4">
    <name type="scientific">Prosthecobacter vanneervenii</name>
    <dbReference type="NCBI Taxonomy" id="48466"/>
    <lineage>
        <taxon>Bacteria</taxon>
        <taxon>Pseudomonadati</taxon>
        <taxon>Verrucomicrobiota</taxon>
        <taxon>Verrucomicrobiia</taxon>
        <taxon>Verrucomicrobiales</taxon>
        <taxon>Verrucomicrobiaceae</taxon>
        <taxon>Prosthecobacter</taxon>
    </lineage>
</organism>
<keyword evidence="2" id="KW-0812">Transmembrane</keyword>
<proteinExistence type="predicted"/>
<keyword evidence="2" id="KW-0472">Membrane</keyword>
<comment type="caution">
    <text evidence="3">The sequence shown here is derived from an EMBL/GenBank/DDBJ whole genome shotgun (WGS) entry which is preliminary data.</text>
</comment>
<evidence type="ECO:0008006" key="5">
    <source>
        <dbReference type="Google" id="ProtNLM"/>
    </source>
</evidence>
<reference evidence="3 4" key="1">
    <citation type="submission" date="2020-08" db="EMBL/GenBank/DDBJ databases">
        <title>Genomic Encyclopedia of Type Strains, Phase IV (KMG-IV): sequencing the most valuable type-strain genomes for metagenomic binning, comparative biology and taxonomic classification.</title>
        <authorList>
            <person name="Goeker M."/>
        </authorList>
    </citation>
    <scope>NUCLEOTIDE SEQUENCE [LARGE SCALE GENOMIC DNA]</scope>
    <source>
        <strain evidence="3 4">DSM 12252</strain>
    </source>
</reference>
<dbReference type="EMBL" id="JACHIG010000025">
    <property type="protein sequence ID" value="MBB5035728.1"/>
    <property type="molecule type" value="Genomic_DNA"/>
</dbReference>
<evidence type="ECO:0000256" key="2">
    <source>
        <dbReference type="SAM" id="Phobius"/>
    </source>
</evidence>